<accession>A0ABV8REW2</accession>
<evidence type="ECO:0000313" key="2">
    <source>
        <dbReference type="Proteomes" id="UP001595826"/>
    </source>
</evidence>
<dbReference type="GO" id="GO:0004177">
    <property type="term" value="F:aminopeptidase activity"/>
    <property type="evidence" value="ECO:0007669"/>
    <property type="project" value="UniProtKB-KW"/>
</dbReference>
<dbReference type="Gene3D" id="1.10.390.10">
    <property type="entry name" value="Neutral Protease Domain 2"/>
    <property type="match status" value="1"/>
</dbReference>
<dbReference type="EMBL" id="JBHSCY010000003">
    <property type="protein sequence ID" value="MFC4269849.1"/>
    <property type="molecule type" value="Genomic_DNA"/>
</dbReference>
<reference evidence="2" key="1">
    <citation type="journal article" date="2019" name="Int. J. Syst. Evol. Microbiol.">
        <title>The Global Catalogue of Microorganisms (GCM) 10K type strain sequencing project: providing services to taxonomists for standard genome sequencing and annotation.</title>
        <authorList>
            <consortium name="The Broad Institute Genomics Platform"/>
            <consortium name="The Broad Institute Genome Sequencing Center for Infectious Disease"/>
            <person name="Wu L."/>
            <person name="Ma J."/>
        </authorList>
    </citation>
    <scope>NUCLEOTIDE SEQUENCE [LARGE SCALE GENOMIC DNA]</scope>
    <source>
        <strain evidence="2">CECT 8655</strain>
    </source>
</reference>
<dbReference type="RefSeq" id="WP_377411323.1">
    <property type="nucleotide sequence ID" value="NZ_JBHSCY010000003.1"/>
</dbReference>
<proteinExistence type="predicted"/>
<comment type="caution">
    <text evidence="1">The sequence shown here is derived from an EMBL/GenBank/DDBJ whole genome shotgun (WGS) entry which is preliminary data.</text>
</comment>
<keyword evidence="1" id="KW-0378">Hydrolase</keyword>
<dbReference type="InterPro" id="IPR027268">
    <property type="entry name" value="Peptidase_M4/M1_CTD_sf"/>
</dbReference>
<keyword evidence="1" id="KW-0645">Protease</keyword>
<keyword evidence="1" id="KW-0031">Aminopeptidase</keyword>
<evidence type="ECO:0000313" key="1">
    <source>
        <dbReference type="EMBL" id="MFC4269849.1"/>
    </source>
</evidence>
<gene>
    <name evidence="1" type="ORF">ACFOWD_13110</name>
</gene>
<sequence>MKKHLYILLICCFSCQLFSQKNKIDIKAILQPSKDVLKLQQKIIFFNNSDSILNTIYLHNWPNSFKNRKTPLSKRFVKDFKKELYFAEESEKGESNIKNLTVNNESVSFNEVKDQIDILKLSLNNSLKPNDSLKIEVTYDIKIPDAKFTNYGKTTDGYSLRYWYLTPAVYDNGWQLMSNLNLDDLLESYTNFVIDIDVPNKFVLESNLTQLEINQEDKTKYILTSKHNKDVILSISKKKEFKIYNVDGINIKTNVVSENLSDSLVKSYFSRELNFLQKFLGKFPQKELFLDQVTRSKNPVIGLSKLPKIVRPFQENMIWDIETFKTISLKYLLNTTNINLRTDYWFIDGLQNYLLIEYINTYYPNEKLLGKFSKYWPIRSFNLAKLNINDKYPLVYQYTSRRFLDQALTTSADSLSNFNRKIVNKYKAGLGFRYLKGYLGESTLNDAIKEFYKKEKNKLTSSKKFEEILTSTTSQDVSWFFNDFLKTSKKIDYTISNVEKEKDSLKVTIKNNRNITTPVSLYGVKNKQIKFKKWVTGIDSTKTIKIFKGDFNKLALNYENLYPEHNTLDNWKSLEKKIFNKPLKFSLIKDVQDPYYNQLFYMPNVSYNFYNGLILGVTVHNKPLIKRNLEFSLAPSYGTKSGTLAGRFSVLYNQFYEKTRIYRIGYGLAGVNLDYAPGLSYSSLTPYINVVFKRKSLRDTGLEAIRARLIHINKEVAPNQIQTDEDKYSVFSLQYVNNKLDMINEFGYSFGTEFSKDFSKGFVDVRFRALTSKNRQLDFRIYAGAFFNNNTTSDYFSFGLDRANDYLFQLNYFGRSEDSGIFSQQFIIAEGGFKSVLPTRFANQWMLSFNSSIGLWRWVEFYNDVAFLKNRNQSLYFAYNNGIRFNFVHRILEVYFPLYSNNGWEIGQPNYNEKIRFTLTGDLRAIFNFVRRGFL</sequence>
<name>A0ABV8REW2_9FLAO</name>
<dbReference type="Proteomes" id="UP001595826">
    <property type="component" value="Unassembled WGS sequence"/>
</dbReference>
<keyword evidence="2" id="KW-1185">Reference proteome</keyword>
<organism evidence="1 2">
    <name type="scientific">Polaribacter marinivivus</name>
    <dbReference type="NCBI Taxonomy" id="1524260"/>
    <lineage>
        <taxon>Bacteria</taxon>
        <taxon>Pseudomonadati</taxon>
        <taxon>Bacteroidota</taxon>
        <taxon>Flavobacteriia</taxon>
        <taxon>Flavobacteriales</taxon>
        <taxon>Flavobacteriaceae</taxon>
    </lineage>
</organism>
<protein>
    <submittedName>
        <fullName evidence="1">Aminopeptidase</fullName>
    </submittedName>
</protein>